<feature type="region of interest" description="Disordered" evidence="1">
    <location>
        <begin position="1"/>
        <end position="28"/>
    </location>
</feature>
<protein>
    <submittedName>
        <fullName evidence="2">Uncharacterized protein</fullName>
    </submittedName>
</protein>
<name>A0A1C3WZG5_9BRAD</name>
<keyword evidence="3" id="KW-1185">Reference proteome</keyword>
<feature type="compositionally biased region" description="Basic and acidic residues" evidence="1">
    <location>
        <begin position="1"/>
        <end position="18"/>
    </location>
</feature>
<evidence type="ECO:0000313" key="3">
    <source>
        <dbReference type="Proteomes" id="UP000199184"/>
    </source>
</evidence>
<reference evidence="3" key="1">
    <citation type="submission" date="2016-08" db="EMBL/GenBank/DDBJ databases">
        <authorList>
            <person name="Varghese N."/>
            <person name="Submissions Spin"/>
        </authorList>
    </citation>
    <scope>NUCLEOTIDE SEQUENCE [LARGE SCALE GENOMIC DNA]</scope>
    <source>
        <strain evidence="3">ERR11</strain>
    </source>
</reference>
<dbReference type="AlphaFoldDB" id="A0A1C3WZG5"/>
<dbReference type="Proteomes" id="UP000199184">
    <property type="component" value="Unassembled WGS sequence"/>
</dbReference>
<proteinExistence type="predicted"/>
<sequence>MPTPKQMEKLAAEADRRRAPTAAAPDAPLPAEYWESVLKDPRAGATVAQARQRRLSEIKGQVLRVSCRRCERTVEIQTADAVRLYGANALWKDVAQRLLDNTCQQRTGRHEEDGCWPAFETP</sequence>
<organism evidence="2 3">
    <name type="scientific">Bradyrhizobium shewense</name>
    <dbReference type="NCBI Taxonomy" id="1761772"/>
    <lineage>
        <taxon>Bacteria</taxon>
        <taxon>Pseudomonadati</taxon>
        <taxon>Pseudomonadota</taxon>
        <taxon>Alphaproteobacteria</taxon>
        <taxon>Hyphomicrobiales</taxon>
        <taxon>Nitrobacteraceae</taxon>
        <taxon>Bradyrhizobium</taxon>
    </lineage>
</organism>
<accession>A0A1C3WZG5</accession>
<evidence type="ECO:0000313" key="2">
    <source>
        <dbReference type="EMBL" id="SCB45407.1"/>
    </source>
</evidence>
<evidence type="ECO:0000256" key="1">
    <source>
        <dbReference type="SAM" id="MobiDB-lite"/>
    </source>
</evidence>
<gene>
    <name evidence="2" type="ORF">GA0061098_101140</name>
</gene>
<dbReference type="EMBL" id="FMAI01000011">
    <property type="protein sequence ID" value="SCB45407.1"/>
    <property type="molecule type" value="Genomic_DNA"/>
</dbReference>